<dbReference type="InterPro" id="IPR013702">
    <property type="entry name" value="FIST_domain_N"/>
</dbReference>
<dbReference type="PANTHER" id="PTHR40252:SF2">
    <property type="entry name" value="BLR0328 PROTEIN"/>
    <property type="match status" value="1"/>
</dbReference>
<dbReference type="Pfam" id="PF10442">
    <property type="entry name" value="FIST_C"/>
    <property type="match status" value="1"/>
</dbReference>
<dbReference type="InterPro" id="IPR019494">
    <property type="entry name" value="FIST_C"/>
</dbReference>
<evidence type="ECO:0000259" key="1">
    <source>
        <dbReference type="SMART" id="SM00897"/>
    </source>
</evidence>
<evidence type="ECO:0000259" key="2">
    <source>
        <dbReference type="SMART" id="SM01204"/>
    </source>
</evidence>
<feature type="domain" description="FIST C-domain" evidence="2">
    <location>
        <begin position="230"/>
        <end position="371"/>
    </location>
</feature>
<dbReference type="SMART" id="SM00897">
    <property type="entry name" value="FIST"/>
    <property type="match status" value="1"/>
</dbReference>
<dbReference type="Pfam" id="PF08495">
    <property type="entry name" value="FIST"/>
    <property type="match status" value="1"/>
</dbReference>
<organism evidence="3">
    <name type="scientific">uncultured spirochete</name>
    <dbReference type="NCBI Taxonomy" id="156406"/>
    <lineage>
        <taxon>Bacteria</taxon>
        <taxon>Pseudomonadati</taxon>
        <taxon>Spirochaetota</taxon>
        <taxon>Spirochaetia</taxon>
        <taxon>Spirochaetales</taxon>
        <taxon>environmental samples</taxon>
    </lineage>
</organism>
<protein>
    <recommendedName>
        <fullName evidence="4">FIST C-domain domain-containing protein</fullName>
    </recommendedName>
</protein>
<gene>
    <name evidence="3" type="ORF">SPIRO4BDMA_50146</name>
</gene>
<evidence type="ECO:0008006" key="4">
    <source>
        <dbReference type="Google" id="ProtNLM"/>
    </source>
</evidence>
<accession>A0A3P3XQN8</accession>
<evidence type="ECO:0000313" key="3">
    <source>
        <dbReference type="EMBL" id="SLM18631.1"/>
    </source>
</evidence>
<dbReference type="SMART" id="SM01204">
    <property type="entry name" value="FIST_C"/>
    <property type="match status" value="1"/>
</dbReference>
<reference evidence="3" key="1">
    <citation type="submission" date="2017-02" db="EMBL/GenBank/DDBJ databases">
        <authorList>
            <person name="Regsiter A."/>
            <person name="William W."/>
        </authorList>
    </citation>
    <scope>NUCLEOTIDE SEQUENCE</scope>
    <source>
        <strain evidence="3">BdmA 4</strain>
    </source>
</reference>
<feature type="domain" description="FIST" evidence="1">
    <location>
        <begin position="30"/>
        <end position="229"/>
    </location>
</feature>
<sequence>MLQANVGSSIAADAREAGKEAATAATVKGAPLAFVYSSCDYDQSKLLEGAAEILPDAALVGCTSYTGVLTPSGFMTGPKGYVAVMAFRDDDVTLGIAGEAKKGDARETGRRLARAAMTAAKKDVPPAYFYMVAAPGEEESYLKGVEDVIGRVPFFGGSAADNSVEGKWKLLFGKDAECKAFSEGLILVFFYTKKAVGTCYTGEYAETRTAGIITKVEGKRRLVEIDGEPALKKYASWRGLDPEKLKGLNLLGETICHPLGVKDRLGDLVAIRHPMVGNEDYSMNIGSDIAQGTAVVLMEGNAESLIASTGAALRKVDERLGSKPGAYLLVHCGGRRGGIGGRMDEAYREIKRAAGDVPFIGVFTFGEYGYEDWGANTCGGLMLSFAGFEK</sequence>
<name>A0A3P3XQN8_9SPIR</name>
<dbReference type="AlphaFoldDB" id="A0A3P3XQN8"/>
<proteinExistence type="predicted"/>
<dbReference type="EMBL" id="FWDO01000005">
    <property type="protein sequence ID" value="SLM18631.1"/>
    <property type="molecule type" value="Genomic_DNA"/>
</dbReference>
<dbReference type="PANTHER" id="PTHR40252">
    <property type="entry name" value="BLR0328 PROTEIN"/>
    <property type="match status" value="1"/>
</dbReference>